<name>A0A0V1H5P1_9BILA</name>
<gene>
    <name evidence="1" type="ORF">T11_12852</name>
</gene>
<dbReference type="AlphaFoldDB" id="A0A0V1H5P1"/>
<accession>A0A0V1H5P1</accession>
<evidence type="ECO:0000313" key="2">
    <source>
        <dbReference type="Proteomes" id="UP000055024"/>
    </source>
</evidence>
<proteinExistence type="predicted"/>
<comment type="caution">
    <text evidence="1">The sequence shown here is derived from an EMBL/GenBank/DDBJ whole genome shotgun (WGS) entry which is preliminary data.</text>
</comment>
<dbReference type="EMBL" id="JYDP01000138">
    <property type="protein sequence ID" value="KRZ05492.1"/>
    <property type="molecule type" value="Genomic_DNA"/>
</dbReference>
<evidence type="ECO:0000313" key="1">
    <source>
        <dbReference type="EMBL" id="KRZ05492.1"/>
    </source>
</evidence>
<keyword evidence="2" id="KW-1185">Reference proteome</keyword>
<reference evidence="1 2" key="1">
    <citation type="submission" date="2015-01" db="EMBL/GenBank/DDBJ databases">
        <title>Evolution of Trichinella species and genotypes.</title>
        <authorList>
            <person name="Korhonen P.K."/>
            <person name="Edoardo P."/>
            <person name="Giuseppe L.R."/>
            <person name="Gasser R.B."/>
        </authorList>
    </citation>
    <scope>NUCLEOTIDE SEQUENCE [LARGE SCALE GENOMIC DNA]</scope>
    <source>
        <strain evidence="1">ISS1029</strain>
    </source>
</reference>
<dbReference type="OrthoDB" id="5919279at2759"/>
<dbReference type="Proteomes" id="UP000055024">
    <property type="component" value="Unassembled WGS sequence"/>
</dbReference>
<organism evidence="1 2">
    <name type="scientific">Trichinella zimbabwensis</name>
    <dbReference type="NCBI Taxonomy" id="268475"/>
    <lineage>
        <taxon>Eukaryota</taxon>
        <taxon>Metazoa</taxon>
        <taxon>Ecdysozoa</taxon>
        <taxon>Nematoda</taxon>
        <taxon>Enoplea</taxon>
        <taxon>Dorylaimia</taxon>
        <taxon>Trichinellida</taxon>
        <taxon>Trichinellidae</taxon>
        <taxon>Trichinella</taxon>
    </lineage>
</organism>
<sequence>MLIYQETDSLPCLGSLSLPVAGYRWIRAPRTSLTGAPCPFAPGAIAFTVWNRIQVDPRVLVSNTRGVVSSLGSDRVFFPECVVGLSDSFGRDVRRFGAVSVSR</sequence>
<protein>
    <submittedName>
        <fullName evidence="1">Uncharacterized protein</fullName>
    </submittedName>
</protein>